<evidence type="ECO:0000256" key="3">
    <source>
        <dbReference type="ARBA" id="ARBA00022729"/>
    </source>
</evidence>
<reference evidence="7" key="1">
    <citation type="journal article" date="2006" name="PLoS Biol.">
        <title>Macronuclear genome sequence of the ciliate Tetrahymena thermophila, a model eukaryote.</title>
        <authorList>
            <person name="Eisen J.A."/>
            <person name="Coyne R.S."/>
            <person name="Wu M."/>
            <person name="Wu D."/>
            <person name="Thiagarajan M."/>
            <person name="Wortman J.R."/>
            <person name="Badger J.H."/>
            <person name="Ren Q."/>
            <person name="Amedeo P."/>
            <person name="Jones K.M."/>
            <person name="Tallon L.J."/>
            <person name="Delcher A.L."/>
            <person name="Salzberg S.L."/>
            <person name="Silva J.C."/>
            <person name="Haas B.J."/>
            <person name="Majoros W.H."/>
            <person name="Farzad M."/>
            <person name="Carlton J.M."/>
            <person name="Smith R.K. Jr."/>
            <person name="Garg J."/>
            <person name="Pearlman R.E."/>
            <person name="Karrer K.M."/>
            <person name="Sun L."/>
            <person name="Manning G."/>
            <person name="Elde N.C."/>
            <person name="Turkewitz A.P."/>
            <person name="Asai D.J."/>
            <person name="Wilkes D.E."/>
            <person name="Wang Y."/>
            <person name="Cai H."/>
            <person name="Collins K."/>
            <person name="Stewart B.A."/>
            <person name="Lee S.R."/>
            <person name="Wilamowska K."/>
            <person name="Weinberg Z."/>
            <person name="Ruzzo W.L."/>
            <person name="Wloga D."/>
            <person name="Gaertig J."/>
            <person name="Frankel J."/>
            <person name="Tsao C.-C."/>
            <person name="Gorovsky M.A."/>
            <person name="Keeling P.J."/>
            <person name="Waller R.F."/>
            <person name="Patron N.J."/>
            <person name="Cherry J.M."/>
            <person name="Stover N.A."/>
            <person name="Krieger C.J."/>
            <person name="del Toro C."/>
            <person name="Ryder H.F."/>
            <person name="Williamson S.C."/>
            <person name="Barbeau R.A."/>
            <person name="Hamilton E.P."/>
            <person name="Orias E."/>
        </authorList>
    </citation>
    <scope>NUCLEOTIDE SEQUENCE [LARGE SCALE GENOMIC DNA]</scope>
    <source>
        <strain evidence="7">SB210</strain>
    </source>
</reference>
<dbReference type="GeneID" id="7822901"/>
<dbReference type="Proteomes" id="UP000009168">
    <property type="component" value="Unassembled WGS sequence"/>
</dbReference>
<dbReference type="InterPro" id="IPR056861">
    <property type="entry name" value="HMCN1-like_VWA"/>
</dbReference>
<keyword evidence="3" id="KW-0732">Signal</keyword>
<feature type="domain" description="VWFA" evidence="5">
    <location>
        <begin position="48"/>
        <end position="127"/>
    </location>
</feature>
<organism evidence="6 7">
    <name type="scientific">Tetrahymena thermophila (strain SB210)</name>
    <dbReference type="NCBI Taxonomy" id="312017"/>
    <lineage>
        <taxon>Eukaryota</taxon>
        <taxon>Sar</taxon>
        <taxon>Alveolata</taxon>
        <taxon>Ciliophora</taxon>
        <taxon>Intramacronucleata</taxon>
        <taxon>Oligohymenophorea</taxon>
        <taxon>Hymenostomatida</taxon>
        <taxon>Tetrahymenina</taxon>
        <taxon>Tetrahymenidae</taxon>
        <taxon>Tetrahymena</taxon>
    </lineage>
</organism>
<dbReference type="CDD" id="cd00198">
    <property type="entry name" value="vWFA"/>
    <property type="match status" value="1"/>
</dbReference>
<dbReference type="InterPro" id="IPR036465">
    <property type="entry name" value="vWFA_dom_sf"/>
</dbReference>
<name>Q241A8_TETTS</name>
<keyword evidence="2" id="KW-0964">Secreted</keyword>
<dbReference type="PROSITE" id="PS50234">
    <property type="entry name" value="VWFA"/>
    <property type="match status" value="1"/>
</dbReference>
<protein>
    <submittedName>
        <fullName evidence="6">von willebrand factor type A domain protein</fullName>
    </submittedName>
</protein>
<dbReference type="SUPFAM" id="SSF53300">
    <property type="entry name" value="vWA-like"/>
    <property type="match status" value="1"/>
</dbReference>
<evidence type="ECO:0000313" key="6">
    <source>
        <dbReference type="EMBL" id="EAS02256.2"/>
    </source>
</evidence>
<feature type="compositionally biased region" description="Basic and acidic residues" evidence="4">
    <location>
        <begin position="1"/>
        <end position="11"/>
    </location>
</feature>
<accession>Q241A8</accession>
<dbReference type="InterPro" id="IPR052969">
    <property type="entry name" value="Thr-specific_kinase-like"/>
</dbReference>
<dbReference type="RefSeq" id="XP_001022501.2">
    <property type="nucleotide sequence ID" value="XM_001022501.2"/>
</dbReference>
<dbReference type="GO" id="GO:0004674">
    <property type="term" value="F:protein serine/threonine kinase activity"/>
    <property type="evidence" value="ECO:0007669"/>
    <property type="project" value="TreeGrafter"/>
</dbReference>
<dbReference type="PANTHER" id="PTHR47763:SF1">
    <property type="entry name" value="DUF659 DOMAIN-CONTAINING PROTEIN"/>
    <property type="match status" value="1"/>
</dbReference>
<dbReference type="OrthoDB" id="422053at2759"/>
<dbReference type="eggNOG" id="ENOG502QUR0">
    <property type="taxonomic scope" value="Eukaryota"/>
</dbReference>
<dbReference type="HOGENOM" id="CLU_701117_0_0_1"/>
<proteinExistence type="predicted"/>
<dbReference type="InParanoid" id="Q241A8"/>
<dbReference type="Gene3D" id="3.40.50.410">
    <property type="entry name" value="von Willebrand factor, type A domain"/>
    <property type="match status" value="1"/>
</dbReference>
<keyword evidence="7" id="KW-1185">Reference proteome</keyword>
<evidence type="ECO:0000259" key="5">
    <source>
        <dbReference type="PROSITE" id="PS50234"/>
    </source>
</evidence>
<dbReference type="AlphaFoldDB" id="Q241A8"/>
<comment type="subcellular location">
    <subcellularLocation>
        <location evidence="1">Secreted</location>
    </subcellularLocation>
</comment>
<dbReference type="Pfam" id="PF25106">
    <property type="entry name" value="VWA_4"/>
    <property type="match status" value="1"/>
</dbReference>
<dbReference type="EMBL" id="GG662540">
    <property type="protein sequence ID" value="EAS02256.2"/>
    <property type="molecule type" value="Genomic_DNA"/>
</dbReference>
<dbReference type="PANTHER" id="PTHR47763">
    <property type="entry name" value="ALPHA-PROTEIN KINASE VWKA"/>
    <property type="match status" value="1"/>
</dbReference>
<feature type="compositionally biased region" description="Polar residues" evidence="4">
    <location>
        <begin position="13"/>
        <end position="27"/>
    </location>
</feature>
<evidence type="ECO:0000313" key="7">
    <source>
        <dbReference type="Proteomes" id="UP000009168"/>
    </source>
</evidence>
<evidence type="ECO:0000256" key="1">
    <source>
        <dbReference type="ARBA" id="ARBA00004613"/>
    </source>
</evidence>
<evidence type="ECO:0000256" key="4">
    <source>
        <dbReference type="SAM" id="MobiDB-lite"/>
    </source>
</evidence>
<dbReference type="InterPro" id="IPR002035">
    <property type="entry name" value="VWF_A"/>
</dbReference>
<sequence length="342" mass="38423">MEIGFKQREQTDCTDSSSNSKQETASQKRLKNFEVTDSDREDYHNLVDILFVIDTTGSMSWCFQEAKNTVKDIAEMFNKQEFDIKYALCQYRDHPPQESSFVYQHNDLQGSQSMQGILGNLQAQGGGDGPEAVMDGLYEGINKTNWRKDHDGTISKRFIFHICDAPPHGNLYGGYSSDQNWQKNGCPCGITAEMIKNQLEEKQITYNLIECGGICKMEEVFRSVFGKRFEETIHISQSQIQQQQCSFSYSSVPGSFGAFPSSIPVPLNVAASHVPKPQSMLSDGHYFIGYSLGFSGPAQMTQPVTASFSGLFSSPPQAPQQQQQQQNLYSHQVQQNLLRNLK</sequence>
<feature type="region of interest" description="Disordered" evidence="4">
    <location>
        <begin position="1"/>
        <end position="33"/>
    </location>
</feature>
<dbReference type="GO" id="GO:0005737">
    <property type="term" value="C:cytoplasm"/>
    <property type="evidence" value="ECO:0007669"/>
    <property type="project" value="TreeGrafter"/>
</dbReference>
<dbReference type="KEGG" id="tet:TTHERM_00622760"/>
<gene>
    <name evidence="6" type="ORF">TTHERM_00622760</name>
</gene>
<evidence type="ECO:0000256" key="2">
    <source>
        <dbReference type="ARBA" id="ARBA00022525"/>
    </source>
</evidence>